<feature type="chain" id="PRO_5046885678" description="Peptidase S1 domain-containing protein" evidence="8">
    <location>
        <begin position="19"/>
        <end position="413"/>
    </location>
</feature>
<evidence type="ECO:0000256" key="5">
    <source>
        <dbReference type="ARBA" id="ARBA00022825"/>
    </source>
</evidence>
<proteinExistence type="predicted"/>
<feature type="signal peptide" evidence="8">
    <location>
        <begin position="1"/>
        <end position="18"/>
    </location>
</feature>
<dbReference type="InterPro" id="IPR018114">
    <property type="entry name" value="TRYPSIN_HIS"/>
</dbReference>
<keyword evidence="11" id="KW-1185">Reference proteome</keyword>
<dbReference type="PROSITE" id="PS51257">
    <property type="entry name" value="PROKAR_LIPOPROTEIN"/>
    <property type="match status" value="1"/>
</dbReference>
<sequence>MKLDILVVFTALLACSNSLKWVVDDAIYIAAGIETRSPDESSSNGSSTNEDLEPGRCRKFRDCYPIFFLSDRTDQEPTSINSALTDFILETSDVCEPLNIASAQNETRHSDTKGDVYIWCPLRPVSDKTPGKRKPVLIGAKVESEDGACASVKFRDDVSNADGAEERVVGGKLLPKGEAPYMAVMTFRGKQVCGGSIIDDSHILTAAHCVSHLKPKVIPYLRLLIGDHDISDPRDVQHQERNVSKIMYHKDFSVETLHDDVAMIKMSEPIDFGGSISPICLSEGIPPYDDGTTIGTLVGWGQLSETGARPFTPRIADLRIWKQEDCEEAYEGVAPEEVLEKTFCAGGFQDGGSTDACKGDSGGPFTIERNNRMEQVGIVSFGIGCGRYPGVFTRVNEYDNWILKHRSYVFDFE</sequence>
<comment type="caution">
    <text evidence="10">The sequence shown here is derived from an EMBL/GenBank/DDBJ whole genome shotgun (WGS) entry which is preliminary data.</text>
</comment>
<feature type="domain" description="Peptidase S1" evidence="9">
    <location>
        <begin position="168"/>
        <end position="407"/>
    </location>
</feature>
<evidence type="ECO:0000313" key="10">
    <source>
        <dbReference type="EMBL" id="CAL8093646.1"/>
    </source>
</evidence>
<evidence type="ECO:0000256" key="8">
    <source>
        <dbReference type="SAM" id="SignalP"/>
    </source>
</evidence>
<accession>A0ABP1Q8M8</accession>
<evidence type="ECO:0000256" key="3">
    <source>
        <dbReference type="ARBA" id="ARBA00022670"/>
    </source>
</evidence>
<dbReference type="SMART" id="SM00020">
    <property type="entry name" value="Tryp_SPc"/>
    <property type="match status" value="1"/>
</dbReference>
<keyword evidence="8" id="KW-0732">Signal</keyword>
<dbReference type="PROSITE" id="PS00134">
    <property type="entry name" value="TRYPSIN_HIS"/>
    <property type="match status" value="1"/>
</dbReference>
<dbReference type="PROSITE" id="PS00135">
    <property type="entry name" value="TRYPSIN_SER"/>
    <property type="match status" value="1"/>
</dbReference>
<evidence type="ECO:0000256" key="2">
    <source>
        <dbReference type="ARBA" id="ARBA00022525"/>
    </source>
</evidence>
<dbReference type="InterPro" id="IPR043504">
    <property type="entry name" value="Peptidase_S1_PA_chymotrypsin"/>
</dbReference>
<reference evidence="10 11" key="1">
    <citation type="submission" date="2024-08" db="EMBL/GenBank/DDBJ databases">
        <authorList>
            <person name="Cucini C."/>
            <person name="Frati F."/>
        </authorList>
    </citation>
    <scope>NUCLEOTIDE SEQUENCE [LARGE SCALE GENOMIC DNA]</scope>
</reference>
<keyword evidence="2" id="KW-0964">Secreted</keyword>
<dbReference type="PANTHER" id="PTHR24264">
    <property type="entry name" value="TRYPSIN-RELATED"/>
    <property type="match status" value="1"/>
</dbReference>
<dbReference type="Pfam" id="PF00089">
    <property type="entry name" value="Trypsin"/>
    <property type="match status" value="1"/>
</dbReference>
<dbReference type="InterPro" id="IPR001314">
    <property type="entry name" value="Peptidase_S1A"/>
</dbReference>
<dbReference type="PRINTS" id="PR00722">
    <property type="entry name" value="CHYMOTRYPSIN"/>
</dbReference>
<dbReference type="SUPFAM" id="SSF50494">
    <property type="entry name" value="Trypsin-like serine proteases"/>
    <property type="match status" value="1"/>
</dbReference>
<dbReference type="Proteomes" id="UP001642540">
    <property type="component" value="Unassembled WGS sequence"/>
</dbReference>
<evidence type="ECO:0000256" key="1">
    <source>
        <dbReference type="ARBA" id="ARBA00004613"/>
    </source>
</evidence>
<organism evidence="10 11">
    <name type="scientific">Orchesella dallaii</name>
    <dbReference type="NCBI Taxonomy" id="48710"/>
    <lineage>
        <taxon>Eukaryota</taxon>
        <taxon>Metazoa</taxon>
        <taxon>Ecdysozoa</taxon>
        <taxon>Arthropoda</taxon>
        <taxon>Hexapoda</taxon>
        <taxon>Collembola</taxon>
        <taxon>Entomobryomorpha</taxon>
        <taxon>Entomobryoidea</taxon>
        <taxon>Orchesellidae</taxon>
        <taxon>Orchesellinae</taxon>
        <taxon>Orchesella</taxon>
    </lineage>
</organism>
<gene>
    <name evidence="10" type="ORF">ODALV1_LOCUS8554</name>
</gene>
<evidence type="ECO:0000256" key="7">
    <source>
        <dbReference type="RuleBase" id="RU363034"/>
    </source>
</evidence>
<dbReference type="Gene3D" id="2.40.10.10">
    <property type="entry name" value="Trypsin-like serine proteases"/>
    <property type="match status" value="1"/>
</dbReference>
<dbReference type="PROSITE" id="PS50240">
    <property type="entry name" value="TRYPSIN_DOM"/>
    <property type="match status" value="1"/>
</dbReference>
<name>A0ABP1Q8M8_9HEXA</name>
<dbReference type="InterPro" id="IPR001254">
    <property type="entry name" value="Trypsin_dom"/>
</dbReference>
<protein>
    <recommendedName>
        <fullName evidence="9">Peptidase S1 domain-containing protein</fullName>
    </recommendedName>
</protein>
<comment type="subcellular location">
    <subcellularLocation>
        <location evidence="1">Secreted</location>
    </subcellularLocation>
</comment>
<dbReference type="InterPro" id="IPR033116">
    <property type="entry name" value="TRYPSIN_SER"/>
</dbReference>
<keyword evidence="4 7" id="KW-0378">Hydrolase</keyword>
<dbReference type="PANTHER" id="PTHR24264:SF65">
    <property type="entry name" value="SRCR DOMAIN-CONTAINING PROTEIN"/>
    <property type="match status" value="1"/>
</dbReference>
<dbReference type="EMBL" id="CAXLJM020000026">
    <property type="protein sequence ID" value="CAL8093646.1"/>
    <property type="molecule type" value="Genomic_DNA"/>
</dbReference>
<evidence type="ECO:0000256" key="4">
    <source>
        <dbReference type="ARBA" id="ARBA00022801"/>
    </source>
</evidence>
<keyword evidence="3 7" id="KW-0645">Protease</keyword>
<evidence type="ECO:0000259" key="9">
    <source>
        <dbReference type="PROSITE" id="PS50240"/>
    </source>
</evidence>
<evidence type="ECO:0000256" key="6">
    <source>
        <dbReference type="ARBA" id="ARBA00023157"/>
    </source>
</evidence>
<keyword evidence="5 7" id="KW-0720">Serine protease</keyword>
<dbReference type="InterPro" id="IPR050127">
    <property type="entry name" value="Serine_Proteases_S1"/>
</dbReference>
<dbReference type="CDD" id="cd00190">
    <property type="entry name" value="Tryp_SPc"/>
    <property type="match status" value="1"/>
</dbReference>
<evidence type="ECO:0000313" key="11">
    <source>
        <dbReference type="Proteomes" id="UP001642540"/>
    </source>
</evidence>
<dbReference type="InterPro" id="IPR009003">
    <property type="entry name" value="Peptidase_S1_PA"/>
</dbReference>
<keyword evidence="6" id="KW-1015">Disulfide bond</keyword>